<accession>A0A0F9B0C6</accession>
<sequence length="155" mass="17830">MKGIAKTLQDNIKLIKNYEIASIFFTEIKKEIIVSEKIYGSVDADQLKNYYQYSSKSEANFKYSRHRYADTIQFLIHNIKKDYKVLDAGCGVGSESILCSLLGGRVTGIDISSRLDVAKKRISYYEDRYNATLNIDFLQKSVFDHSGKYDLIWVN</sequence>
<evidence type="ECO:0000313" key="1">
    <source>
        <dbReference type="EMBL" id="KKL07212.1"/>
    </source>
</evidence>
<dbReference type="AlphaFoldDB" id="A0A0F9B0C6"/>
<dbReference type="InterPro" id="IPR029063">
    <property type="entry name" value="SAM-dependent_MTases_sf"/>
</dbReference>
<protein>
    <recommendedName>
        <fullName evidence="2">Methyltransferase domain-containing protein</fullName>
    </recommendedName>
</protein>
<feature type="non-terminal residue" evidence="1">
    <location>
        <position position="155"/>
    </location>
</feature>
<name>A0A0F9B0C6_9ZZZZ</name>
<dbReference type="SUPFAM" id="SSF53335">
    <property type="entry name" value="S-adenosyl-L-methionine-dependent methyltransferases"/>
    <property type="match status" value="1"/>
</dbReference>
<reference evidence="1" key="1">
    <citation type="journal article" date="2015" name="Nature">
        <title>Complex archaea that bridge the gap between prokaryotes and eukaryotes.</title>
        <authorList>
            <person name="Spang A."/>
            <person name="Saw J.H."/>
            <person name="Jorgensen S.L."/>
            <person name="Zaremba-Niedzwiedzka K."/>
            <person name="Martijn J."/>
            <person name="Lind A.E."/>
            <person name="van Eijk R."/>
            <person name="Schleper C."/>
            <person name="Guy L."/>
            <person name="Ettema T.J."/>
        </authorList>
    </citation>
    <scope>NUCLEOTIDE SEQUENCE</scope>
</reference>
<dbReference type="Gene3D" id="3.40.50.150">
    <property type="entry name" value="Vaccinia Virus protein VP39"/>
    <property type="match status" value="1"/>
</dbReference>
<dbReference type="Pfam" id="PF13489">
    <property type="entry name" value="Methyltransf_23"/>
    <property type="match status" value="1"/>
</dbReference>
<comment type="caution">
    <text evidence="1">The sequence shown here is derived from an EMBL/GenBank/DDBJ whole genome shotgun (WGS) entry which is preliminary data.</text>
</comment>
<organism evidence="1">
    <name type="scientific">marine sediment metagenome</name>
    <dbReference type="NCBI Taxonomy" id="412755"/>
    <lineage>
        <taxon>unclassified sequences</taxon>
        <taxon>metagenomes</taxon>
        <taxon>ecological metagenomes</taxon>
    </lineage>
</organism>
<gene>
    <name evidence="1" type="ORF">LCGC14_2588290</name>
</gene>
<evidence type="ECO:0008006" key="2">
    <source>
        <dbReference type="Google" id="ProtNLM"/>
    </source>
</evidence>
<proteinExistence type="predicted"/>
<dbReference type="EMBL" id="LAZR01043381">
    <property type="protein sequence ID" value="KKL07212.1"/>
    <property type="molecule type" value="Genomic_DNA"/>
</dbReference>
<dbReference type="CDD" id="cd02440">
    <property type="entry name" value="AdoMet_MTases"/>
    <property type="match status" value="1"/>
</dbReference>